<dbReference type="InterPro" id="IPR036291">
    <property type="entry name" value="NAD(P)-bd_dom_sf"/>
</dbReference>
<comment type="similarity">
    <text evidence="1 3">Belongs to the short-chain dehydrogenases/reductases (SDR) family.</text>
</comment>
<dbReference type="SUPFAM" id="SSF51735">
    <property type="entry name" value="NAD(P)-binding Rossmann-fold domains"/>
    <property type="match status" value="1"/>
</dbReference>
<dbReference type="InterPro" id="IPR002347">
    <property type="entry name" value="SDR_fam"/>
</dbReference>
<evidence type="ECO:0000313" key="4">
    <source>
        <dbReference type="EMBL" id="KOO39841.1"/>
    </source>
</evidence>
<dbReference type="EC" id="1.1.1.131" evidence="4"/>
<dbReference type="PANTHER" id="PTHR42760:SF115">
    <property type="entry name" value="3-OXOACYL-[ACYL-CARRIER-PROTEIN] REDUCTASE FABG"/>
    <property type="match status" value="1"/>
</dbReference>
<dbReference type="PRINTS" id="PR00081">
    <property type="entry name" value="GDHRDH"/>
</dbReference>
<accession>A0A0M0KLU9</accession>
<evidence type="ECO:0000256" key="2">
    <source>
        <dbReference type="ARBA" id="ARBA00023002"/>
    </source>
</evidence>
<protein>
    <submittedName>
        <fullName evidence="4">D-mannonate oxidoreductase</fullName>
        <ecNumber evidence="4">1.1.1.131</ecNumber>
    </submittedName>
</protein>
<proteinExistence type="inferred from homology"/>
<dbReference type="PROSITE" id="PS00061">
    <property type="entry name" value="ADH_SHORT"/>
    <property type="match status" value="1"/>
</dbReference>
<dbReference type="GO" id="GO:0005975">
    <property type="term" value="P:carbohydrate metabolic process"/>
    <property type="evidence" value="ECO:0007669"/>
    <property type="project" value="UniProtKB-ARBA"/>
</dbReference>
<reference evidence="4" key="1">
    <citation type="submission" date="2015-08" db="EMBL/GenBank/DDBJ databases">
        <title>Complete DNA Sequence of Pseudomonas syringae pv. actinidiae, the Causal Agent of Kiwifruit Canker Disease.</title>
        <authorList>
            <person name="Rikkerink E.H.A."/>
            <person name="Fineran P.C."/>
        </authorList>
    </citation>
    <scope>NUCLEOTIDE SEQUENCE</scope>
    <source>
        <strain evidence="4">DSM 13666</strain>
    </source>
</reference>
<dbReference type="CDD" id="cd08935">
    <property type="entry name" value="mannonate_red_SDR_c"/>
    <property type="match status" value="1"/>
</dbReference>
<gene>
    <name evidence="4" type="ORF">AMD02_14015</name>
</gene>
<dbReference type="EMBL" id="LILD01000001">
    <property type="protein sequence ID" value="KOO39841.1"/>
    <property type="molecule type" value="Genomic_DNA"/>
</dbReference>
<dbReference type="PATRIC" id="fig|136160.3.peg.3258"/>
<dbReference type="RefSeq" id="WP_053431691.1">
    <property type="nucleotide sequence ID" value="NZ_CP040441.1"/>
</dbReference>
<organism evidence="4">
    <name type="scientific">Halalkalibacterium halodurans</name>
    <name type="common">Bacillus halodurans</name>
    <dbReference type="NCBI Taxonomy" id="86665"/>
    <lineage>
        <taxon>Bacteria</taxon>
        <taxon>Bacillati</taxon>
        <taxon>Bacillota</taxon>
        <taxon>Bacilli</taxon>
        <taxon>Bacillales</taxon>
        <taxon>Bacillaceae</taxon>
        <taxon>Halalkalibacterium (ex Joshi et al. 2022)</taxon>
    </lineage>
</organism>
<dbReference type="NCBIfam" id="NF006132">
    <property type="entry name" value="PRK08277.1"/>
    <property type="match status" value="1"/>
</dbReference>
<dbReference type="GO" id="GO:0050090">
    <property type="term" value="F:mannuronate reductase activity"/>
    <property type="evidence" value="ECO:0007669"/>
    <property type="project" value="UniProtKB-EC"/>
</dbReference>
<dbReference type="FunFam" id="3.40.50.720:FF:000240">
    <property type="entry name" value="SDR family oxidoreductase"/>
    <property type="match status" value="1"/>
</dbReference>
<evidence type="ECO:0000256" key="3">
    <source>
        <dbReference type="RuleBase" id="RU000363"/>
    </source>
</evidence>
<dbReference type="Pfam" id="PF00106">
    <property type="entry name" value="adh_short"/>
    <property type="match status" value="1"/>
</dbReference>
<dbReference type="GeneID" id="87596696"/>
<dbReference type="AlphaFoldDB" id="A0A0M0KLU9"/>
<evidence type="ECO:0000256" key="1">
    <source>
        <dbReference type="ARBA" id="ARBA00006484"/>
    </source>
</evidence>
<dbReference type="Gene3D" id="3.40.50.720">
    <property type="entry name" value="NAD(P)-binding Rossmann-like Domain"/>
    <property type="match status" value="1"/>
</dbReference>
<dbReference type="PANTHER" id="PTHR42760">
    <property type="entry name" value="SHORT-CHAIN DEHYDROGENASES/REDUCTASES FAMILY MEMBER"/>
    <property type="match status" value="1"/>
</dbReference>
<dbReference type="InterPro" id="IPR020904">
    <property type="entry name" value="Sc_DH/Rdtase_CS"/>
</dbReference>
<dbReference type="PRINTS" id="PR00080">
    <property type="entry name" value="SDRFAMILY"/>
</dbReference>
<sequence length="281" mass="30300">MLPINENLKGKVAVITGGSGVLCRAMAYELGRQGVKVAILNRNRDTGNEVAETIREAGGDALAISCDVLEVDQVKAAEKQIRKEFGACDILINGAGGNHPDGTTDEETVRMENVAKETKTFFDLTVEGFQRVFELNLISAMVSSQVFAKGMAHRKGAVIINMSSMSGPTPMTKVPAYSAAKAGIDNFTKWLAVHMVEVGIRVNAIAPGFFLTDQNKKLLLQDDGSWTERSKKILSHTPMRRFGKPEDLLGTVIWLADETMSGFVTGVTVPVDGGFMAYSGV</sequence>
<comment type="caution">
    <text evidence="4">The sequence shown here is derived from an EMBL/GenBank/DDBJ whole genome shotgun (WGS) entry which is preliminary data.</text>
</comment>
<keyword evidence="2 4" id="KW-0560">Oxidoreductase</keyword>
<name>A0A0M0KLU9_ALKHA</name>